<dbReference type="AlphaFoldDB" id="A0A150XLD6"/>
<dbReference type="GO" id="GO:0004622">
    <property type="term" value="F:phosphatidylcholine lysophospholipase activity"/>
    <property type="evidence" value="ECO:0007669"/>
    <property type="project" value="TreeGrafter"/>
</dbReference>
<gene>
    <name evidence="1" type="ORF">AWW67_13820</name>
</gene>
<dbReference type="STRING" id="1914963.AWW67_13820"/>
<evidence type="ECO:0000313" key="2">
    <source>
        <dbReference type="Proteomes" id="UP000075663"/>
    </source>
</evidence>
<dbReference type="EMBL" id="LRPB01000049">
    <property type="protein sequence ID" value="KYG79442.1"/>
    <property type="molecule type" value="Genomic_DNA"/>
</dbReference>
<evidence type="ECO:0000313" key="1">
    <source>
        <dbReference type="EMBL" id="KYG79442.1"/>
    </source>
</evidence>
<dbReference type="InterPro" id="IPR051532">
    <property type="entry name" value="Ester_Hydrolysis_Enzymes"/>
</dbReference>
<accession>A0A150XLD6</accession>
<dbReference type="Proteomes" id="UP000075663">
    <property type="component" value="Unassembled WGS sequence"/>
</dbReference>
<reference evidence="1 2" key="1">
    <citation type="submission" date="2016-01" db="EMBL/GenBank/DDBJ databases">
        <title>Genome sequencing of Roseivirga seohaensis SW-152.</title>
        <authorList>
            <person name="Selvaratnam C."/>
            <person name="Thevarajoo S."/>
            <person name="Goh K.M."/>
            <person name="Ee R."/>
            <person name="Chan K.-G."/>
            <person name="Chong C.S."/>
        </authorList>
    </citation>
    <scope>NUCLEOTIDE SEQUENCE [LARGE SCALE GENOMIC DNA]</scope>
    <source>
        <strain evidence="1 2">SW-152</strain>
    </source>
</reference>
<sequence>MKPHNDFYPLEPNLNVKETFNGTHLFPGLTDVFTYTTNNQGYRSDSKFDESRFGILALGGSTTECLTLGDHNIWTNLLEEKLNLNSDLKFTVGNIGASGLNSRHHLQQLLQLHKKYSGLKAVMLLVGINDFLLDLHFPNKEIDSLSIARSAFKQYPRRFNIHWYERTEIYMHLKKVKHNWINNRFDDKNDIVFTVENYRERLKNLSPTLALPDLSNNLTKYKNNIAAIYSYCIKNDLELILVTQPVLWHKNMSNYEWELTATAIKQEGTTTYSPQEYEKGMEMYNDVLRDFEEKDKVTLIDLSFELPKDTTVFFDFCHFNIQGAKKVSDVIFDNISAKFLP</sequence>
<dbReference type="SUPFAM" id="SSF52266">
    <property type="entry name" value="SGNH hydrolase"/>
    <property type="match status" value="1"/>
</dbReference>
<dbReference type="PANTHER" id="PTHR30383:SF5">
    <property type="entry name" value="SGNH HYDROLASE-TYPE ESTERASE DOMAIN-CONTAINING PROTEIN"/>
    <property type="match status" value="1"/>
</dbReference>
<comment type="caution">
    <text evidence="1">The sequence shown here is derived from an EMBL/GenBank/DDBJ whole genome shotgun (WGS) entry which is preliminary data.</text>
</comment>
<dbReference type="InterPro" id="IPR036514">
    <property type="entry name" value="SGNH_hydro_sf"/>
</dbReference>
<dbReference type="Gene3D" id="3.40.50.1110">
    <property type="entry name" value="SGNH hydrolase"/>
    <property type="match status" value="1"/>
</dbReference>
<protein>
    <submittedName>
        <fullName evidence="1">Uncharacterized protein</fullName>
    </submittedName>
</protein>
<dbReference type="RefSeq" id="WP_176700083.1">
    <property type="nucleotide sequence ID" value="NZ_LRPB01000049.1"/>
</dbReference>
<name>A0A150XLD6_9BACT</name>
<proteinExistence type="predicted"/>
<dbReference type="PANTHER" id="PTHR30383">
    <property type="entry name" value="THIOESTERASE 1/PROTEASE 1/LYSOPHOSPHOLIPASE L1"/>
    <property type="match status" value="1"/>
</dbReference>
<organism evidence="1 2">
    <name type="scientific">Roseivirga seohaensis</name>
    <dbReference type="NCBI Taxonomy" id="1914963"/>
    <lineage>
        <taxon>Bacteria</taxon>
        <taxon>Pseudomonadati</taxon>
        <taxon>Bacteroidota</taxon>
        <taxon>Cytophagia</taxon>
        <taxon>Cytophagales</taxon>
        <taxon>Roseivirgaceae</taxon>
        <taxon>Roseivirga</taxon>
    </lineage>
</organism>